<dbReference type="Gene3D" id="3.40.50.300">
    <property type="entry name" value="P-loop containing nucleotide triphosphate hydrolases"/>
    <property type="match status" value="2"/>
</dbReference>
<dbReference type="GO" id="GO:0016787">
    <property type="term" value="F:hydrolase activity"/>
    <property type="evidence" value="ECO:0007669"/>
    <property type="project" value="UniProtKB-KW"/>
</dbReference>
<keyword evidence="17" id="KW-1185">Reference proteome</keyword>
<evidence type="ECO:0000256" key="5">
    <source>
        <dbReference type="ARBA" id="ARBA00022801"/>
    </source>
</evidence>
<dbReference type="InterPro" id="IPR005118">
    <property type="entry name" value="TRCF_C"/>
</dbReference>
<evidence type="ECO:0000256" key="4">
    <source>
        <dbReference type="ARBA" id="ARBA00022763"/>
    </source>
</evidence>
<dbReference type="InterPro" id="IPR004576">
    <property type="entry name" value="Mfd"/>
</dbReference>
<evidence type="ECO:0000256" key="9">
    <source>
        <dbReference type="ARBA" id="ARBA00023204"/>
    </source>
</evidence>
<dbReference type="FunFam" id="3.40.50.300:FF:000546">
    <property type="entry name" value="Transcription-repair-coupling factor"/>
    <property type="match status" value="1"/>
</dbReference>
<keyword evidence="9 13" id="KW-0234">DNA repair</keyword>
<keyword evidence="2 13" id="KW-0963">Cytoplasm</keyword>
<dbReference type="Pfam" id="PF03461">
    <property type="entry name" value="TRCF"/>
    <property type="match status" value="1"/>
</dbReference>
<evidence type="ECO:0000256" key="1">
    <source>
        <dbReference type="ARBA" id="ARBA00004496"/>
    </source>
</evidence>
<evidence type="ECO:0000256" key="8">
    <source>
        <dbReference type="ARBA" id="ARBA00023125"/>
    </source>
</evidence>
<evidence type="ECO:0000259" key="15">
    <source>
        <dbReference type="PROSITE" id="PS51194"/>
    </source>
</evidence>
<dbReference type="Gene3D" id="3.40.50.11140">
    <property type="match status" value="1"/>
</dbReference>
<dbReference type="PANTHER" id="PTHR47964">
    <property type="entry name" value="ATP-DEPENDENT DNA HELICASE HOMOLOG RECG, CHLOROPLASTIC"/>
    <property type="match status" value="1"/>
</dbReference>
<dbReference type="Proteomes" id="UP000276634">
    <property type="component" value="Unassembled WGS sequence"/>
</dbReference>
<keyword evidence="7 13" id="KW-0067">ATP-binding</keyword>
<dbReference type="HAMAP" id="MF_00969">
    <property type="entry name" value="TRCF"/>
    <property type="match status" value="1"/>
</dbReference>
<dbReference type="Pfam" id="PF17757">
    <property type="entry name" value="UvrB_inter"/>
    <property type="match status" value="1"/>
</dbReference>
<organism evidence="16 17">
    <name type="scientific">Inmirania thermothiophila</name>
    <dbReference type="NCBI Taxonomy" id="1750597"/>
    <lineage>
        <taxon>Bacteria</taxon>
        <taxon>Pseudomonadati</taxon>
        <taxon>Pseudomonadota</taxon>
        <taxon>Gammaproteobacteria</taxon>
        <taxon>Chromatiales</taxon>
        <taxon>Ectothiorhodospiraceae</taxon>
        <taxon>Inmirania</taxon>
    </lineage>
</organism>
<sequence length="1152" mass="126878">MAREHVSILDPVLPRGSAGRVVWGGLHGSAAALALASAARRADAPLLVLAPDGAELQRLEAELAVFCDASLPLLVYPDWETLPYDAFSPAPEVVSRRLEVLARLPGLGRGIVLAGLTAAILRTPPPDYVAAHSLLVETGQRLSLGAARARLAAAGYRVVPQVTEHGEMAVRGSILDLFPMGSELPYRIDLFDEEIESIRTFDPDSQRSLDRVERVRLLPAREFPADDVAITRFRQRHRALIDADPTRSRVYREVSAGRLPQGIEHYLPLFFEETATLFDYLPAEAPVVTPAGLAEAADRLWADIGARHALRAADPEWPPLAPEHLYLSPGGLTARLALHPRIELGGLADDAVRFATRPPPAVRLEPRAADPARALRAFLEGFPGRVLFAADSPGRREVLRAQLRGHGIETVPVDGWAAFRDGEVRCALAVAPLEEGLVADEPALAVITERQLFGERAAQPRPRRRRAARDPEAVVRDLAELRPGTPVVHEDHGVGRYQGLERMQAGGIEGEYLVIEYAGGDRLYVPVTSLHLVSRYTGAAPENAPLHRLGGEQWKRARRRAAQKVRDVAAELLEIYARRAASEIPPVTDPGPDYAAFCAAFPFEETPDQAAAIDAVLADLRSPTPMDRVVCGDVGFGKTEVAMRAAFVAVQAGRQVAMLVPTTLLAQQHYLNFCDRFADWPVRIEVLSRFRSGRETARVLDALAEGRVDIVIGTHKLLERSVRFRNLGLVIIDEEHRFGVRQKERFKALRAEVDVLTLTATPIPRTLNLALSGLRDLSIITTPPVNRLAVQTFVTEWKDTLVAEAIRRELHRGGQVYFVHNRVESIEGVARRVQALVPEARLRIAHGQMRERELETIMVDFHHHRFDVLVCTTIIESGIDIPRANTILIDRADRLGLAQLHQLRGRVGRSHHRAYAYLLVPPRAAMTADAVKRLEAIESLEALGSGFLLANHDLEIRGAGELLGEEQSGQIQEVGYSLYMDMLARAVAALKAGREPELLEGGGRGPEVELRVPAVIPEDYLPDVHTRLVLYKRIAGAADEAALHALEVEMVDRFGLLPPEVKNLFRLTRLRRRAEAMGIARIEAGPRGGRIEFGPAPRIDPLKLVQLVQGEPGRYRLEGQERLRFQAELPDPEARFALVESLLGRLALAEAA</sequence>
<dbReference type="PANTHER" id="PTHR47964:SF1">
    <property type="entry name" value="ATP-DEPENDENT DNA HELICASE HOMOLOG RECG, CHLOROPLASTIC"/>
    <property type="match status" value="1"/>
</dbReference>
<dbReference type="NCBIfam" id="TIGR00580">
    <property type="entry name" value="mfd"/>
    <property type="match status" value="1"/>
</dbReference>
<evidence type="ECO:0000256" key="2">
    <source>
        <dbReference type="ARBA" id="ARBA00022490"/>
    </source>
</evidence>
<dbReference type="SMART" id="SM00982">
    <property type="entry name" value="TRCF"/>
    <property type="match status" value="1"/>
</dbReference>
<dbReference type="InterPro" id="IPR041471">
    <property type="entry name" value="UvrB_inter"/>
</dbReference>
<dbReference type="InterPro" id="IPR027417">
    <property type="entry name" value="P-loop_NTPase"/>
</dbReference>
<keyword evidence="4 13" id="KW-0227">DNA damage</keyword>
<evidence type="ECO:0000256" key="11">
    <source>
        <dbReference type="ARBA" id="ARBA00061399"/>
    </source>
</evidence>
<dbReference type="PROSITE" id="PS51194">
    <property type="entry name" value="HELICASE_CTER"/>
    <property type="match status" value="1"/>
</dbReference>
<evidence type="ECO:0000256" key="7">
    <source>
        <dbReference type="ARBA" id="ARBA00022840"/>
    </source>
</evidence>
<keyword evidence="8 13" id="KW-0238">DNA-binding</keyword>
<dbReference type="InterPro" id="IPR037235">
    <property type="entry name" value="TRCF-like_C_D7"/>
</dbReference>
<dbReference type="FunFam" id="3.40.50.300:FF:000300">
    <property type="entry name" value="Transcription-repair-coupling factor"/>
    <property type="match status" value="1"/>
</dbReference>
<evidence type="ECO:0000313" key="17">
    <source>
        <dbReference type="Proteomes" id="UP000276634"/>
    </source>
</evidence>
<dbReference type="NCBIfam" id="NF007966">
    <property type="entry name" value="PRK10689.1"/>
    <property type="match status" value="1"/>
</dbReference>
<dbReference type="RefSeq" id="WP_123401270.1">
    <property type="nucleotide sequence ID" value="NZ_RJVI01000002.1"/>
</dbReference>
<dbReference type="SUPFAM" id="SSF143517">
    <property type="entry name" value="TRCF domain-like"/>
    <property type="match status" value="1"/>
</dbReference>
<feature type="domain" description="Helicase C-terminal" evidence="15">
    <location>
        <begin position="793"/>
        <end position="960"/>
    </location>
</feature>
<dbReference type="SMART" id="SM00487">
    <property type="entry name" value="DEXDc"/>
    <property type="match status" value="1"/>
</dbReference>
<accession>A0A3N1Y4V0</accession>
<dbReference type="InterPro" id="IPR011545">
    <property type="entry name" value="DEAD/DEAH_box_helicase_dom"/>
</dbReference>
<feature type="domain" description="Helicase ATP-binding" evidence="14">
    <location>
        <begin position="619"/>
        <end position="780"/>
    </location>
</feature>
<dbReference type="CDD" id="cd17991">
    <property type="entry name" value="DEXHc_TRCF"/>
    <property type="match status" value="1"/>
</dbReference>
<dbReference type="OrthoDB" id="9804325at2"/>
<evidence type="ECO:0000256" key="12">
    <source>
        <dbReference type="ARBA" id="ARBA00070128"/>
    </source>
</evidence>
<comment type="similarity">
    <text evidence="11 13">In the C-terminal section; belongs to the helicase family. RecG subfamily.</text>
</comment>
<dbReference type="Gene3D" id="2.40.10.170">
    <property type="match status" value="1"/>
</dbReference>
<dbReference type="SUPFAM" id="SSF52540">
    <property type="entry name" value="P-loop containing nucleoside triphosphate hydrolases"/>
    <property type="match status" value="4"/>
</dbReference>
<dbReference type="Gene3D" id="3.90.1150.50">
    <property type="entry name" value="Transcription-repair-coupling factor, D7 domain"/>
    <property type="match status" value="1"/>
</dbReference>
<dbReference type="SUPFAM" id="SSF141259">
    <property type="entry name" value="CarD-like"/>
    <property type="match status" value="1"/>
</dbReference>
<dbReference type="Gene3D" id="3.30.2060.10">
    <property type="entry name" value="Penicillin-binding protein 1b domain"/>
    <property type="match status" value="1"/>
</dbReference>
<dbReference type="GO" id="GO:0003684">
    <property type="term" value="F:damaged DNA binding"/>
    <property type="evidence" value="ECO:0007669"/>
    <property type="project" value="InterPro"/>
</dbReference>
<evidence type="ECO:0000259" key="14">
    <source>
        <dbReference type="PROSITE" id="PS51192"/>
    </source>
</evidence>
<dbReference type="GO" id="GO:0005737">
    <property type="term" value="C:cytoplasm"/>
    <property type="evidence" value="ECO:0007669"/>
    <property type="project" value="UniProtKB-SubCell"/>
</dbReference>
<dbReference type="GO" id="GO:0006355">
    <property type="term" value="P:regulation of DNA-templated transcription"/>
    <property type="evidence" value="ECO:0007669"/>
    <property type="project" value="UniProtKB-UniRule"/>
</dbReference>
<proteinExistence type="inferred from homology"/>
<evidence type="ECO:0000256" key="6">
    <source>
        <dbReference type="ARBA" id="ARBA00022806"/>
    </source>
</evidence>
<dbReference type="InterPro" id="IPR047112">
    <property type="entry name" value="RecG/Mfd"/>
</dbReference>
<dbReference type="GO" id="GO:0005524">
    <property type="term" value="F:ATP binding"/>
    <property type="evidence" value="ECO:0007669"/>
    <property type="project" value="UniProtKB-UniRule"/>
</dbReference>
<evidence type="ECO:0000256" key="10">
    <source>
        <dbReference type="ARBA" id="ARBA00061104"/>
    </source>
</evidence>
<comment type="similarity">
    <text evidence="10 13">In the N-terminal section; belongs to the UvrB family.</text>
</comment>
<dbReference type="SMART" id="SM01058">
    <property type="entry name" value="CarD_TRCF"/>
    <property type="match status" value="1"/>
</dbReference>
<protein>
    <recommendedName>
        <fullName evidence="12 13">Transcription-repair-coupling factor</fullName>
        <shortName evidence="13">TRCF</shortName>
        <ecNumber evidence="13">3.6.4.-</ecNumber>
    </recommendedName>
</protein>
<dbReference type="Pfam" id="PF21132">
    <property type="entry name" value="MFD_D3"/>
    <property type="match status" value="1"/>
</dbReference>
<dbReference type="Pfam" id="PF02559">
    <property type="entry name" value="CarD_TRCF_RID"/>
    <property type="match status" value="1"/>
</dbReference>
<dbReference type="EMBL" id="RJVI01000002">
    <property type="protein sequence ID" value="ROR32317.1"/>
    <property type="molecule type" value="Genomic_DNA"/>
</dbReference>
<reference evidence="16 17" key="1">
    <citation type="submission" date="2018-11" db="EMBL/GenBank/DDBJ databases">
        <title>Genomic Encyclopedia of Type Strains, Phase IV (KMG-IV): sequencing the most valuable type-strain genomes for metagenomic binning, comparative biology and taxonomic classification.</title>
        <authorList>
            <person name="Goeker M."/>
        </authorList>
    </citation>
    <scope>NUCLEOTIDE SEQUENCE [LARGE SCALE GENOMIC DNA]</scope>
    <source>
        <strain evidence="16 17">DSM 100275</strain>
    </source>
</reference>
<keyword evidence="3 13" id="KW-0547">Nucleotide-binding</keyword>
<evidence type="ECO:0000256" key="3">
    <source>
        <dbReference type="ARBA" id="ARBA00022741"/>
    </source>
</evidence>
<evidence type="ECO:0000313" key="16">
    <source>
        <dbReference type="EMBL" id="ROR32317.1"/>
    </source>
</evidence>
<dbReference type="InterPro" id="IPR048635">
    <property type="entry name" value="MFD_D3"/>
</dbReference>
<dbReference type="InterPro" id="IPR036101">
    <property type="entry name" value="CarD-like/TRCF_RID_sf"/>
</dbReference>
<dbReference type="GO" id="GO:0000716">
    <property type="term" value="P:transcription-coupled nucleotide-excision repair, DNA damage recognition"/>
    <property type="evidence" value="ECO:0007669"/>
    <property type="project" value="UniProtKB-UniRule"/>
</dbReference>
<name>A0A3N1Y4V0_9GAMM</name>
<evidence type="ECO:0000256" key="13">
    <source>
        <dbReference type="HAMAP-Rule" id="MF_00969"/>
    </source>
</evidence>
<gene>
    <name evidence="13" type="primary">mfd</name>
    <name evidence="16" type="ORF">EDC57_1515</name>
</gene>
<dbReference type="InterPro" id="IPR003711">
    <property type="entry name" value="CarD-like/TRCF_RID"/>
</dbReference>
<dbReference type="Pfam" id="PF00271">
    <property type="entry name" value="Helicase_C"/>
    <property type="match status" value="1"/>
</dbReference>
<comment type="function">
    <text evidence="13">Couples transcription and DNA repair by recognizing RNA polymerase (RNAP) stalled at DNA lesions. Mediates ATP-dependent release of RNAP and its truncated transcript from the DNA, and recruitment of nucleotide excision repair machinery to the damaged site.</text>
</comment>
<dbReference type="InterPro" id="IPR001650">
    <property type="entry name" value="Helicase_C-like"/>
</dbReference>
<dbReference type="Gene3D" id="3.40.50.11180">
    <property type="match status" value="1"/>
</dbReference>
<dbReference type="Pfam" id="PF00270">
    <property type="entry name" value="DEAD"/>
    <property type="match status" value="1"/>
</dbReference>
<dbReference type="AlphaFoldDB" id="A0A3N1Y4V0"/>
<dbReference type="GO" id="GO:0003678">
    <property type="term" value="F:DNA helicase activity"/>
    <property type="evidence" value="ECO:0007669"/>
    <property type="project" value="TreeGrafter"/>
</dbReference>
<dbReference type="PROSITE" id="PS51192">
    <property type="entry name" value="HELICASE_ATP_BIND_1"/>
    <property type="match status" value="1"/>
</dbReference>
<comment type="caution">
    <text evidence="16">The sequence shown here is derived from an EMBL/GenBank/DDBJ whole genome shotgun (WGS) entry which is preliminary data.</text>
</comment>
<dbReference type="SMART" id="SM00490">
    <property type="entry name" value="HELICc"/>
    <property type="match status" value="1"/>
</dbReference>
<keyword evidence="5 13" id="KW-0378">Hydrolase</keyword>
<keyword evidence="6" id="KW-0347">Helicase</keyword>
<comment type="subcellular location">
    <subcellularLocation>
        <location evidence="1 13">Cytoplasm</location>
    </subcellularLocation>
</comment>
<dbReference type="EC" id="3.6.4.-" evidence="13"/>
<dbReference type="InterPro" id="IPR014001">
    <property type="entry name" value="Helicase_ATP-bd"/>
</dbReference>